<dbReference type="InterPro" id="IPR029016">
    <property type="entry name" value="GAF-like_dom_sf"/>
</dbReference>
<dbReference type="PROSITE" id="PS51078">
    <property type="entry name" value="ICLR_ED"/>
    <property type="match status" value="1"/>
</dbReference>
<dbReference type="EMBL" id="VSSS01000014">
    <property type="protein sequence ID" value="TYL97802.1"/>
    <property type="molecule type" value="Genomic_DNA"/>
</dbReference>
<dbReference type="PANTHER" id="PTHR30466">
    <property type="entry name" value="FLAVIN REDUCTASE"/>
    <property type="match status" value="1"/>
</dbReference>
<dbReference type="SUPFAM" id="SSF50475">
    <property type="entry name" value="FMN-binding split barrel"/>
    <property type="match status" value="1"/>
</dbReference>
<dbReference type="InterPro" id="IPR012349">
    <property type="entry name" value="Split_barrel_FMN-bd"/>
</dbReference>
<dbReference type="GO" id="GO:0042602">
    <property type="term" value="F:riboflavin reductase (NADPH) activity"/>
    <property type="evidence" value="ECO:0007669"/>
    <property type="project" value="TreeGrafter"/>
</dbReference>
<comment type="similarity">
    <text evidence="1">Belongs to the non-flavoprotein flavin reductase family.</text>
</comment>
<dbReference type="SUPFAM" id="SSF55781">
    <property type="entry name" value="GAF domain-like"/>
    <property type="match status" value="1"/>
</dbReference>
<accession>A0A5D3KWV9</accession>
<protein>
    <submittedName>
        <fullName evidence="4">Flavin reductase</fullName>
    </submittedName>
</protein>
<dbReference type="InterPro" id="IPR002563">
    <property type="entry name" value="Flavin_Rdtase-like_dom"/>
</dbReference>
<keyword evidence="5" id="KW-1185">Reference proteome</keyword>
<dbReference type="OrthoDB" id="9792858at2"/>
<dbReference type="Gene3D" id="2.30.110.10">
    <property type="entry name" value="Electron Transport, Fmn-binding Protein, Chain A"/>
    <property type="match status" value="1"/>
</dbReference>
<comment type="caution">
    <text evidence="4">The sequence shown here is derived from an EMBL/GenBank/DDBJ whole genome shotgun (WGS) entry which is preliminary data.</text>
</comment>
<keyword evidence="2" id="KW-0560">Oxidoreductase</keyword>
<dbReference type="InterPro" id="IPR050268">
    <property type="entry name" value="NADH-dep_flavin_reductase"/>
</dbReference>
<dbReference type="SMART" id="SM00903">
    <property type="entry name" value="Flavin_Reduct"/>
    <property type="match status" value="1"/>
</dbReference>
<name>A0A5D3KWV9_9BRAD</name>
<dbReference type="AlphaFoldDB" id="A0A5D3KWV9"/>
<sequence length="366" mass="39209">MADAPLFDNRDLRRVLGTFVTGVTVVTTTDDEGRFHGVTANSFSSVSLDPPLVLWSQAVKSHSHPAFLRAERFAVNILAEDQIELSQRFAKSSHEKFAGIDVDIGASGVPLLRDCSARLECRVVSRVPGGDHTIYVGEVLAIDRAERKPLVFGNGQYLLADPHDMADGALSPGRKQAQLAAMRLGTRAIARLANQFDETMALAVWGTHGPTITHWEPASAPVSDALPVGLILPVTSTATGLAFAAHLAPEAIAQTGWPGEVAMSDAGDWELRLDDVRRSGLARQGLETFYRSETVINALSAPVLDASGQAVLALTAVGEASRFRADLDGVFARALRRSAKDLSRRLGYRSDDALEPARRLELAAGA</sequence>
<evidence type="ECO:0000313" key="4">
    <source>
        <dbReference type="EMBL" id="TYL97802.1"/>
    </source>
</evidence>
<reference evidence="4 5" key="1">
    <citation type="submission" date="2019-08" db="EMBL/GenBank/DDBJ databases">
        <title>Bradyrhizobium hipponensis sp. nov., a rhizobium isolated from a Lupinus angustifolius root nodule in Tunisia.</title>
        <authorList>
            <person name="Off K."/>
            <person name="Rejili M."/>
            <person name="Mars M."/>
            <person name="Brachmann A."/>
            <person name="Marin M."/>
        </authorList>
    </citation>
    <scope>NUCLEOTIDE SEQUENCE [LARGE SCALE GENOMIC DNA]</scope>
    <source>
        <strain evidence="4 5">CTAW71</strain>
    </source>
</reference>
<organism evidence="4 5">
    <name type="scientific">Bradyrhizobium rifense</name>
    <dbReference type="NCBI Taxonomy" id="515499"/>
    <lineage>
        <taxon>Bacteria</taxon>
        <taxon>Pseudomonadati</taxon>
        <taxon>Pseudomonadota</taxon>
        <taxon>Alphaproteobacteria</taxon>
        <taxon>Hyphomicrobiales</taxon>
        <taxon>Nitrobacteraceae</taxon>
        <taxon>Bradyrhizobium</taxon>
    </lineage>
</organism>
<dbReference type="Gene3D" id="3.30.450.40">
    <property type="match status" value="1"/>
</dbReference>
<evidence type="ECO:0000313" key="5">
    <source>
        <dbReference type="Proteomes" id="UP000324758"/>
    </source>
</evidence>
<dbReference type="GO" id="GO:0010181">
    <property type="term" value="F:FMN binding"/>
    <property type="evidence" value="ECO:0007669"/>
    <property type="project" value="InterPro"/>
</dbReference>
<evidence type="ECO:0000256" key="1">
    <source>
        <dbReference type="ARBA" id="ARBA00008898"/>
    </source>
</evidence>
<evidence type="ECO:0000259" key="3">
    <source>
        <dbReference type="PROSITE" id="PS51078"/>
    </source>
</evidence>
<dbReference type="Proteomes" id="UP000324758">
    <property type="component" value="Unassembled WGS sequence"/>
</dbReference>
<proteinExistence type="inferred from homology"/>
<evidence type="ECO:0000256" key="2">
    <source>
        <dbReference type="ARBA" id="ARBA00023002"/>
    </source>
</evidence>
<dbReference type="Pfam" id="PF01613">
    <property type="entry name" value="Flavin_Reduct"/>
    <property type="match status" value="1"/>
</dbReference>
<feature type="domain" description="IclR-ED" evidence="3">
    <location>
        <begin position="168"/>
        <end position="348"/>
    </location>
</feature>
<dbReference type="Pfam" id="PF01614">
    <property type="entry name" value="IclR_C"/>
    <property type="match status" value="1"/>
</dbReference>
<dbReference type="PANTHER" id="PTHR30466:SF11">
    <property type="entry name" value="FLAVIN-DEPENDENT MONOOXYGENASE, REDUCTASE SUBUNIT HSAB"/>
    <property type="match status" value="1"/>
</dbReference>
<dbReference type="InterPro" id="IPR014757">
    <property type="entry name" value="Tscrpt_reg_IclR_C"/>
</dbReference>
<gene>
    <name evidence="4" type="ORF">FXB40_07805</name>
</gene>
<dbReference type="RefSeq" id="WP_148771624.1">
    <property type="nucleotide sequence ID" value="NZ_VSSS01000014.1"/>
</dbReference>